<dbReference type="PROSITE" id="PS50113">
    <property type="entry name" value="PAC"/>
    <property type="match status" value="1"/>
</dbReference>
<dbReference type="PRINTS" id="PR00344">
    <property type="entry name" value="BCTRLSENSOR"/>
</dbReference>
<comment type="caution">
    <text evidence="8">The sequence shown here is derived from an EMBL/GenBank/DDBJ whole genome shotgun (WGS) entry which is preliminary data.</text>
</comment>
<dbReference type="Pfam" id="PF08447">
    <property type="entry name" value="PAS_3"/>
    <property type="match status" value="1"/>
</dbReference>
<dbReference type="GO" id="GO:0000155">
    <property type="term" value="F:phosphorelay sensor kinase activity"/>
    <property type="evidence" value="ECO:0007669"/>
    <property type="project" value="InterPro"/>
</dbReference>
<name>A0A437LWI2_9SPHN</name>
<dbReference type="PANTHER" id="PTHR43065:SF42">
    <property type="entry name" value="TWO-COMPONENT SENSOR PPRA"/>
    <property type="match status" value="1"/>
</dbReference>
<dbReference type="SUPFAM" id="SSF55785">
    <property type="entry name" value="PYP-like sensor domain (PAS domain)"/>
    <property type="match status" value="3"/>
</dbReference>
<feature type="domain" description="PAC" evidence="7">
    <location>
        <begin position="251"/>
        <end position="304"/>
    </location>
</feature>
<dbReference type="SMART" id="SM00448">
    <property type="entry name" value="REC"/>
    <property type="match status" value="1"/>
</dbReference>
<dbReference type="InterPro" id="IPR036097">
    <property type="entry name" value="HisK_dim/P_sf"/>
</dbReference>
<dbReference type="InterPro" id="IPR013656">
    <property type="entry name" value="PAS_4"/>
</dbReference>
<dbReference type="SUPFAM" id="SSF52172">
    <property type="entry name" value="CheY-like"/>
    <property type="match status" value="1"/>
</dbReference>
<evidence type="ECO:0000256" key="3">
    <source>
        <dbReference type="ARBA" id="ARBA00022553"/>
    </source>
</evidence>
<dbReference type="SMART" id="SM00086">
    <property type="entry name" value="PAC"/>
    <property type="match status" value="1"/>
</dbReference>
<dbReference type="SUPFAM" id="SSF55874">
    <property type="entry name" value="ATPase domain of HSP90 chaperone/DNA topoisomerase II/histidine kinase"/>
    <property type="match status" value="1"/>
</dbReference>
<dbReference type="InterPro" id="IPR013655">
    <property type="entry name" value="PAS_fold_3"/>
</dbReference>
<proteinExistence type="predicted"/>
<dbReference type="InterPro" id="IPR011006">
    <property type="entry name" value="CheY-like_superfamily"/>
</dbReference>
<comment type="catalytic activity">
    <reaction evidence="1">
        <text>ATP + protein L-histidine = ADP + protein N-phospho-L-histidine.</text>
        <dbReference type="EC" id="2.7.13.3"/>
    </reaction>
</comment>
<dbReference type="SMART" id="SM00387">
    <property type="entry name" value="HATPase_c"/>
    <property type="match status" value="1"/>
</dbReference>
<dbReference type="InterPro" id="IPR004358">
    <property type="entry name" value="Sig_transdc_His_kin-like_C"/>
</dbReference>
<dbReference type="Gene3D" id="3.30.450.20">
    <property type="entry name" value="PAS domain"/>
    <property type="match status" value="3"/>
</dbReference>
<dbReference type="InterPro" id="IPR001610">
    <property type="entry name" value="PAC"/>
</dbReference>
<reference evidence="8 9" key="1">
    <citation type="submission" date="2019-01" db="EMBL/GenBank/DDBJ databases">
        <authorList>
            <person name="Chen W.-M."/>
        </authorList>
    </citation>
    <scope>NUCLEOTIDE SEQUENCE [LARGE SCALE GENOMIC DNA]</scope>
    <source>
        <strain evidence="8 9">CCP-7</strain>
    </source>
</reference>
<organism evidence="8 9">
    <name type="scientific">Sphingomonas crocodyli</name>
    <dbReference type="NCBI Taxonomy" id="1979270"/>
    <lineage>
        <taxon>Bacteria</taxon>
        <taxon>Pseudomonadati</taxon>
        <taxon>Pseudomonadota</taxon>
        <taxon>Alphaproteobacteria</taxon>
        <taxon>Sphingomonadales</taxon>
        <taxon>Sphingomonadaceae</taxon>
        <taxon>Sphingomonas</taxon>
    </lineage>
</organism>
<dbReference type="Gene3D" id="2.10.70.100">
    <property type="match status" value="1"/>
</dbReference>
<dbReference type="InterPro" id="IPR003594">
    <property type="entry name" value="HATPase_dom"/>
</dbReference>
<feature type="modified residue" description="4-aspartylphosphate" evidence="4">
    <location>
        <position position="750"/>
    </location>
</feature>
<dbReference type="Gene3D" id="3.40.50.2300">
    <property type="match status" value="1"/>
</dbReference>
<dbReference type="Gene3D" id="3.30.565.10">
    <property type="entry name" value="Histidine kinase-like ATPase, C-terminal domain"/>
    <property type="match status" value="1"/>
</dbReference>
<dbReference type="SMART" id="SM00388">
    <property type="entry name" value="HisKA"/>
    <property type="match status" value="1"/>
</dbReference>
<dbReference type="PROSITE" id="PS50110">
    <property type="entry name" value="RESPONSE_REGULATORY"/>
    <property type="match status" value="1"/>
</dbReference>
<dbReference type="AlphaFoldDB" id="A0A437LWI2"/>
<evidence type="ECO:0000313" key="8">
    <source>
        <dbReference type="EMBL" id="RVT89729.1"/>
    </source>
</evidence>
<dbReference type="Pfam" id="PF00072">
    <property type="entry name" value="Response_reg"/>
    <property type="match status" value="1"/>
</dbReference>
<sequence>MAASTPISDGHFDWHSDGTAAALLDAVDWAAHPLGPPENWPPSLRMMVRNMLASPEAMFLLWGEPPVFFFNDACLPVIGPRAREGMGMRFDTVWAEAFPQLAPLYKRAKGGQAIRVVNIHMPLARSGAPHDTWWTFSYSPAHDIDGEIQGVTCIATETTEHVLRDRAGQAASAALAQTEEGLRLAQEAGRIGLFTIDIPTNELRGTAEFFRLFGLPAATVIPASMIEDLVIPVDGDRISNSNGRADASADLHVEYRIRRPDNGTIRCIERRGEFENDDAGRPVRFLGVVQDVTERRAAQDALAALNATLEARVRERTEERNLLARIIEETDSFVNIIGPDYRWLGINRAAADEFEAIFGGRPEAGDHILDMIDDPVEREHIKAMWSRALAGEEYITVDAFGDPNVVAEQRHYEMRFNVLRDTEGQTIGAYQMGTDISERVRAEADMAQMQEALRQSQKMEAMGQLTGGVAHDFNNLLTPIMGSLDLLQRKVGLGPREMRLIDGALQSAERAKMLVQRLLAFARRQPLQPAPVDLAALVGGMTELLASTCGPQIRIVTDLAPDLAPALADPNQLEMAILNLCVNARDAMPEGGQLTIATAPADHDGPHVLLSVIDTGIGMDAETAARAIEPFYSTKGIGKGTGLGLSMVHGLALQLGGAMTIESAPGEGTRIDLSLPASDIVPPARPDAAVRAEDASFSGRVLVVDDEAVVRMTTVDMLQSLGYETHEAADAQVALSLLEKDAGFDLIVTDHLMPGLSGAELAGLIRTRWPDMPVLIISGYADVDGIAPDLPRLTKPFREAELAEAVAGLK</sequence>
<dbReference type="Pfam" id="PF08448">
    <property type="entry name" value="PAS_4"/>
    <property type="match status" value="2"/>
</dbReference>
<dbReference type="InterPro" id="IPR000700">
    <property type="entry name" value="PAS-assoc_C"/>
</dbReference>
<dbReference type="InterPro" id="IPR003661">
    <property type="entry name" value="HisK_dim/P_dom"/>
</dbReference>
<dbReference type="PROSITE" id="PS50109">
    <property type="entry name" value="HIS_KIN"/>
    <property type="match status" value="1"/>
</dbReference>
<feature type="domain" description="Response regulatory" evidence="6">
    <location>
        <begin position="700"/>
        <end position="810"/>
    </location>
</feature>
<dbReference type="CDD" id="cd00082">
    <property type="entry name" value="HisKA"/>
    <property type="match status" value="1"/>
</dbReference>
<dbReference type="Gene3D" id="1.10.287.130">
    <property type="match status" value="1"/>
</dbReference>
<evidence type="ECO:0000259" key="6">
    <source>
        <dbReference type="PROSITE" id="PS50110"/>
    </source>
</evidence>
<dbReference type="Pfam" id="PF00512">
    <property type="entry name" value="HisKA"/>
    <property type="match status" value="1"/>
</dbReference>
<keyword evidence="9" id="KW-1185">Reference proteome</keyword>
<dbReference type="EMBL" id="SACN01000004">
    <property type="protein sequence ID" value="RVT89729.1"/>
    <property type="molecule type" value="Genomic_DNA"/>
</dbReference>
<evidence type="ECO:0000256" key="1">
    <source>
        <dbReference type="ARBA" id="ARBA00000085"/>
    </source>
</evidence>
<dbReference type="SUPFAM" id="SSF47384">
    <property type="entry name" value="Homodimeric domain of signal transducing histidine kinase"/>
    <property type="match status" value="1"/>
</dbReference>
<dbReference type="EC" id="2.7.13.3" evidence="2"/>
<keyword evidence="3 4" id="KW-0597">Phosphoprotein</keyword>
<gene>
    <name evidence="8" type="ORF">EOD43_20315</name>
</gene>
<evidence type="ECO:0000256" key="4">
    <source>
        <dbReference type="PROSITE-ProRule" id="PRU00169"/>
    </source>
</evidence>
<accession>A0A437LWI2</accession>
<dbReference type="PANTHER" id="PTHR43065">
    <property type="entry name" value="SENSOR HISTIDINE KINASE"/>
    <property type="match status" value="1"/>
</dbReference>
<dbReference type="Pfam" id="PF02518">
    <property type="entry name" value="HATPase_c"/>
    <property type="match status" value="1"/>
</dbReference>
<feature type="domain" description="Histidine kinase" evidence="5">
    <location>
        <begin position="468"/>
        <end position="679"/>
    </location>
</feature>
<dbReference type="InterPro" id="IPR035965">
    <property type="entry name" value="PAS-like_dom_sf"/>
</dbReference>
<evidence type="ECO:0000256" key="2">
    <source>
        <dbReference type="ARBA" id="ARBA00012438"/>
    </source>
</evidence>
<dbReference type="OrthoDB" id="9796100at2"/>
<dbReference type="InterPro" id="IPR001789">
    <property type="entry name" value="Sig_transdc_resp-reg_receiver"/>
</dbReference>
<evidence type="ECO:0000259" key="5">
    <source>
        <dbReference type="PROSITE" id="PS50109"/>
    </source>
</evidence>
<dbReference type="InterPro" id="IPR005467">
    <property type="entry name" value="His_kinase_dom"/>
</dbReference>
<protein>
    <recommendedName>
        <fullName evidence="2">histidine kinase</fullName>
        <ecNumber evidence="2">2.7.13.3</ecNumber>
    </recommendedName>
</protein>
<dbReference type="RefSeq" id="WP_127745893.1">
    <property type="nucleotide sequence ID" value="NZ_SACN01000004.1"/>
</dbReference>
<dbReference type="Proteomes" id="UP000282971">
    <property type="component" value="Unassembled WGS sequence"/>
</dbReference>
<evidence type="ECO:0000313" key="9">
    <source>
        <dbReference type="Proteomes" id="UP000282971"/>
    </source>
</evidence>
<dbReference type="InterPro" id="IPR036890">
    <property type="entry name" value="HATPase_C_sf"/>
</dbReference>
<evidence type="ECO:0000259" key="7">
    <source>
        <dbReference type="PROSITE" id="PS50113"/>
    </source>
</evidence>